<keyword evidence="6" id="KW-1185">Reference proteome</keyword>
<dbReference type="InterPro" id="IPR007588">
    <property type="entry name" value="Znf_FLYWCH"/>
</dbReference>
<dbReference type="Proteomes" id="UP000324832">
    <property type="component" value="Unassembled WGS sequence"/>
</dbReference>
<evidence type="ECO:0000313" key="5">
    <source>
        <dbReference type="EMBL" id="VVC90607.1"/>
    </source>
</evidence>
<protein>
    <recommendedName>
        <fullName evidence="4">FLYWCH-type domain-containing protein</fullName>
    </recommendedName>
</protein>
<reference evidence="5 6" key="1">
    <citation type="submission" date="2017-07" db="EMBL/GenBank/DDBJ databases">
        <authorList>
            <person name="Talla V."/>
            <person name="Backstrom N."/>
        </authorList>
    </citation>
    <scope>NUCLEOTIDE SEQUENCE [LARGE SCALE GENOMIC DNA]</scope>
</reference>
<keyword evidence="3" id="KW-0862">Zinc</keyword>
<keyword evidence="2" id="KW-0863">Zinc-finger</keyword>
<organism evidence="5 6">
    <name type="scientific">Leptidea sinapis</name>
    <dbReference type="NCBI Taxonomy" id="189913"/>
    <lineage>
        <taxon>Eukaryota</taxon>
        <taxon>Metazoa</taxon>
        <taxon>Ecdysozoa</taxon>
        <taxon>Arthropoda</taxon>
        <taxon>Hexapoda</taxon>
        <taxon>Insecta</taxon>
        <taxon>Pterygota</taxon>
        <taxon>Neoptera</taxon>
        <taxon>Endopterygota</taxon>
        <taxon>Lepidoptera</taxon>
        <taxon>Glossata</taxon>
        <taxon>Ditrysia</taxon>
        <taxon>Papilionoidea</taxon>
        <taxon>Pieridae</taxon>
        <taxon>Dismorphiinae</taxon>
        <taxon>Leptidea</taxon>
    </lineage>
</organism>
<dbReference type="Gene3D" id="2.20.25.240">
    <property type="match status" value="3"/>
</dbReference>
<dbReference type="EMBL" id="FZQP02000837">
    <property type="protein sequence ID" value="VVC90607.1"/>
    <property type="molecule type" value="Genomic_DNA"/>
</dbReference>
<keyword evidence="1" id="KW-0479">Metal-binding</keyword>
<dbReference type="GO" id="GO:0008270">
    <property type="term" value="F:zinc ion binding"/>
    <property type="evidence" value="ECO:0007669"/>
    <property type="project" value="UniProtKB-KW"/>
</dbReference>
<dbReference type="AlphaFoldDB" id="A0A5E4PZY9"/>
<evidence type="ECO:0000256" key="3">
    <source>
        <dbReference type="ARBA" id="ARBA00022833"/>
    </source>
</evidence>
<evidence type="ECO:0000256" key="2">
    <source>
        <dbReference type="ARBA" id="ARBA00022771"/>
    </source>
</evidence>
<gene>
    <name evidence="5" type="ORF">LSINAPIS_LOCUS3478</name>
</gene>
<feature type="domain" description="FLYWCH-type" evidence="4">
    <location>
        <begin position="141"/>
        <end position="197"/>
    </location>
</feature>
<sequence length="213" mass="25123">MDVPCLKKKLELIRMVNGKVVVLYDGYTFYKKHVSRRAEQWYCTSSGNCRSRVTADKQGNIISVYMDHSHEKQVLVLSSTGYIIPFEYIGRGKRRMKKQEVDIIKSLRGQEILIRYGFRYNKHRLNKSGVTVWRCVNRIITMENGRNNLFMGGYTYNKYYESKKIIKWSCTARPACSAYVSTNHDLVIVEMNLDHNHKRRTLIQMESGRYMRI</sequence>
<feature type="domain" description="FLYWCH-type" evidence="4">
    <location>
        <begin position="17"/>
        <end position="70"/>
    </location>
</feature>
<name>A0A5E4PZY9_9NEOP</name>
<proteinExistence type="predicted"/>
<evidence type="ECO:0000259" key="4">
    <source>
        <dbReference type="Pfam" id="PF04500"/>
    </source>
</evidence>
<evidence type="ECO:0000256" key="1">
    <source>
        <dbReference type="ARBA" id="ARBA00022723"/>
    </source>
</evidence>
<evidence type="ECO:0000313" key="6">
    <source>
        <dbReference type="Proteomes" id="UP000324832"/>
    </source>
</evidence>
<dbReference type="Pfam" id="PF04500">
    <property type="entry name" value="FLYWCH"/>
    <property type="match status" value="2"/>
</dbReference>
<accession>A0A5E4PZY9</accession>